<organism evidence="1">
    <name type="scientific">marine sediment metagenome</name>
    <dbReference type="NCBI Taxonomy" id="412755"/>
    <lineage>
        <taxon>unclassified sequences</taxon>
        <taxon>metagenomes</taxon>
        <taxon>ecological metagenomes</taxon>
    </lineage>
</organism>
<dbReference type="EMBL" id="BART01032509">
    <property type="protein sequence ID" value="GAH11718.1"/>
    <property type="molecule type" value="Genomic_DNA"/>
</dbReference>
<feature type="non-terminal residue" evidence="1">
    <location>
        <position position="1"/>
    </location>
</feature>
<evidence type="ECO:0000313" key="1">
    <source>
        <dbReference type="EMBL" id="GAH11718.1"/>
    </source>
</evidence>
<reference evidence="1" key="1">
    <citation type="journal article" date="2014" name="Front. Microbiol.">
        <title>High frequency of phylogenetically diverse reductive dehalogenase-homologous genes in deep subseafloor sedimentary metagenomes.</title>
        <authorList>
            <person name="Kawai M."/>
            <person name="Futagami T."/>
            <person name="Toyoda A."/>
            <person name="Takaki Y."/>
            <person name="Nishi S."/>
            <person name="Hori S."/>
            <person name="Arai W."/>
            <person name="Tsubouchi T."/>
            <person name="Morono Y."/>
            <person name="Uchiyama I."/>
            <person name="Ito T."/>
            <person name="Fujiyama A."/>
            <person name="Inagaki F."/>
            <person name="Takami H."/>
        </authorList>
    </citation>
    <scope>NUCLEOTIDE SEQUENCE</scope>
    <source>
        <strain evidence="1">Expedition CK06-06</strain>
    </source>
</reference>
<sequence>TYIFKNVNYNEKVYAGIDYYYIYFTENPNVIEISPYQGYSLFWPNRKRVVIKHNVELGERFQWDLKYWNYSFGLKLSYEASLTFKFHGDLWEYGKGFYLTASAKFWWNLISTTVFNDVVRITPGIGYEINPRWKTAFYIGYNYTRNLTAEEFQTNNIIYRFRVYYAIK</sequence>
<evidence type="ECO:0008006" key="2">
    <source>
        <dbReference type="Google" id="ProtNLM"/>
    </source>
</evidence>
<dbReference type="AlphaFoldDB" id="X1ESV4"/>
<proteinExistence type="predicted"/>
<accession>X1ESV4</accession>
<gene>
    <name evidence="1" type="ORF">S01H4_56157</name>
</gene>
<protein>
    <recommendedName>
        <fullName evidence="2">Outer membrane protein beta-barrel domain-containing protein</fullName>
    </recommendedName>
</protein>
<name>X1ESV4_9ZZZZ</name>
<comment type="caution">
    <text evidence="1">The sequence shown here is derived from an EMBL/GenBank/DDBJ whole genome shotgun (WGS) entry which is preliminary data.</text>
</comment>